<evidence type="ECO:0000313" key="9">
    <source>
        <dbReference type="EMBL" id="CAB4953878.1"/>
    </source>
</evidence>
<dbReference type="InterPro" id="IPR051629">
    <property type="entry name" value="Sulfite_efflux_TDT"/>
</dbReference>
<feature type="transmembrane region" description="Helical" evidence="8">
    <location>
        <begin position="246"/>
        <end position="267"/>
    </location>
</feature>
<evidence type="ECO:0000256" key="7">
    <source>
        <dbReference type="ARBA" id="ARBA00023136"/>
    </source>
</evidence>
<feature type="transmembrane region" description="Helical" evidence="8">
    <location>
        <begin position="149"/>
        <end position="168"/>
    </location>
</feature>
<feature type="transmembrane region" description="Helical" evidence="8">
    <location>
        <begin position="288"/>
        <end position="307"/>
    </location>
</feature>
<dbReference type="Gene3D" id="1.50.10.150">
    <property type="entry name" value="Voltage-dependent anion channel"/>
    <property type="match status" value="1"/>
</dbReference>
<comment type="subcellular location">
    <subcellularLocation>
        <location evidence="1">Cell membrane</location>
        <topology evidence="1">Multi-pass membrane protein</topology>
    </subcellularLocation>
</comment>
<gene>
    <name evidence="9" type="ORF">UFOPK3772_01728</name>
</gene>
<dbReference type="InterPro" id="IPR004695">
    <property type="entry name" value="SLAC1/Mae1/Ssu1/TehA"/>
</dbReference>
<evidence type="ECO:0000256" key="5">
    <source>
        <dbReference type="ARBA" id="ARBA00022692"/>
    </source>
</evidence>
<organism evidence="9">
    <name type="scientific">freshwater metagenome</name>
    <dbReference type="NCBI Taxonomy" id="449393"/>
    <lineage>
        <taxon>unclassified sequences</taxon>
        <taxon>metagenomes</taxon>
        <taxon>ecological metagenomes</taxon>
    </lineage>
</organism>
<dbReference type="PANTHER" id="PTHR31686">
    <property type="match status" value="1"/>
</dbReference>
<reference evidence="9" key="1">
    <citation type="submission" date="2020-05" db="EMBL/GenBank/DDBJ databases">
        <authorList>
            <person name="Chiriac C."/>
            <person name="Salcher M."/>
            <person name="Ghai R."/>
            <person name="Kavagutti S V."/>
        </authorList>
    </citation>
    <scope>NUCLEOTIDE SEQUENCE</scope>
</reference>
<feature type="transmembrane region" description="Helical" evidence="8">
    <location>
        <begin position="313"/>
        <end position="335"/>
    </location>
</feature>
<evidence type="ECO:0000256" key="8">
    <source>
        <dbReference type="SAM" id="Phobius"/>
    </source>
</evidence>
<evidence type="ECO:0000256" key="4">
    <source>
        <dbReference type="ARBA" id="ARBA00022475"/>
    </source>
</evidence>
<feature type="transmembrane region" description="Helical" evidence="8">
    <location>
        <begin position="36"/>
        <end position="56"/>
    </location>
</feature>
<evidence type="ECO:0000256" key="3">
    <source>
        <dbReference type="ARBA" id="ARBA00022448"/>
    </source>
</evidence>
<keyword evidence="3" id="KW-0813">Transport</keyword>
<sequence length="346" mass="35751">MAAGSRDHPAWYGSVMGTGALALAFAGQAATWNAEWLSVIAIVLLIAASALAILLLPRYLRRLGNRATLLTEIDNPAHGPMLATLPAGLLVLAVAWGRIGPSFMPSSVALWINGVLLVFGVLIALALGLAWSSSMMHSSRGLESVNGGWLIPPVMNLLVPLGLSPLIVANPDAAPLLVLIGFAFFGVGTFLFLAIVALLIARLALRDPLPAAMAASLWIPLAPAGVIGLSLIRLLQAATEAGVPGFSGFTAGLVVAAMGVGFGLWWAGFAGLELRRMRRSGGVPIHPGWWGFVFPIGAMALSITAIGSSCGVLAIEAFGLVSTITLAVLWSVVAVRTGRLLFASGD</sequence>
<feature type="transmembrane region" description="Helical" evidence="8">
    <location>
        <begin position="12"/>
        <end position="30"/>
    </location>
</feature>
<dbReference type="GO" id="GO:0005886">
    <property type="term" value="C:plasma membrane"/>
    <property type="evidence" value="ECO:0007669"/>
    <property type="project" value="UniProtKB-SubCell"/>
</dbReference>
<dbReference type="AlphaFoldDB" id="A0A6J7KCL8"/>
<dbReference type="PANTHER" id="PTHR31686:SF1">
    <property type="entry name" value="SULFITE EFFLUX PUMP SSU1"/>
    <property type="match status" value="1"/>
</dbReference>
<name>A0A6J7KCL8_9ZZZZ</name>
<dbReference type="Pfam" id="PF03595">
    <property type="entry name" value="SLAC1"/>
    <property type="match status" value="1"/>
</dbReference>
<protein>
    <submittedName>
        <fullName evidence="9">Unannotated protein</fullName>
    </submittedName>
</protein>
<keyword evidence="7 8" id="KW-0472">Membrane</keyword>
<proteinExistence type="inferred from homology"/>
<keyword evidence="4" id="KW-1003">Cell membrane</keyword>
<feature type="transmembrane region" description="Helical" evidence="8">
    <location>
        <begin position="77"/>
        <end position="96"/>
    </location>
</feature>
<dbReference type="EMBL" id="CAFBNE010000053">
    <property type="protein sequence ID" value="CAB4953878.1"/>
    <property type="molecule type" value="Genomic_DNA"/>
</dbReference>
<evidence type="ECO:0000256" key="6">
    <source>
        <dbReference type="ARBA" id="ARBA00022989"/>
    </source>
</evidence>
<dbReference type="InterPro" id="IPR038665">
    <property type="entry name" value="Voltage-dep_anion_channel_sf"/>
</dbReference>
<evidence type="ECO:0000256" key="2">
    <source>
        <dbReference type="ARBA" id="ARBA00008566"/>
    </source>
</evidence>
<evidence type="ECO:0000256" key="1">
    <source>
        <dbReference type="ARBA" id="ARBA00004651"/>
    </source>
</evidence>
<keyword evidence="6 8" id="KW-1133">Transmembrane helix</keyword>
<dbReference type="GO" id="GO:0000319">
    <property type="term" value="F:sulfite transmembrane transporter activity"/>
    <property type="evidence" value="ECO:0007669"/>
    <property type="project" value="TreeGrafter"/>
</dbReference>
<feature type="transmembrane region" description="Helical" evidence="8">
    <location>
        <begin position="174"/>
        <end position="200"/>
    </location>
</feature>
<accession>A0A6J7KCL8</accession>
<comment type="similarity">
    <text evidence="2">Belongs to the tellurite-resistance/dicarboxylate transporter (TDT) family.</text>
</comment>
<keyword evidence="5 8" id="KW-0812">Transmembrane</keyword>
<feature type="transmembrane region" description="Helical" evidence="8">
    <location>
        <begin position="108"/>
        <end position="129"/>
    </location>
</feature>
<feature type="transmembrane region" description="Helical" evidence="8">
    <location>
        <begin position="212"/>
        <end position="234"/>
    </location>
</feature>